<comment type="cofactor">
    <cofactor evidence="1">
        <name>Zn(2+)</name>
        <dbReference type="ChEBI" id="CHEBI:29105"/>
    </cofactor>
</comment>
<evidence type="ECO:0000313" key="10">
    <source>
        <dbReference type="Proteomes" id="UP001152795"/>
    </source>
</evidence>
<evidence type="ECO:0000256" key="2">
    <source>
        <dbReference type="ARBA" id="ARBA00022670"/>
    </source>
</evidence>
<dbReference type="OrthoDB" id="6475849at2759"/>
<dbReference type="EMBL" id="CACRXK020011997">
    <property type="protein sequence ID" value="CAB4022473.1"/>
    <property type="molecule type" value="Genomic_DNA"/>
</dbReference>
<dbReference type="InterPro" id="IPR000718">
    <property type="entry name" value="Peptidase_M13"/>
</dbReference>
<evidence type="ECO:0000256" key="6">
    <source>
        <dbReference type="ARBA" id="ARBA00023049"/>
    </source>
</evidence>
<evidence type="ECO:0000313" key="9">
    <source>
        <dbReference type="EMBL" id="CAB4022473.1"/>
    </source>
</evidence>
<accession>A0A7D9J5Q1</accession>
<organism evidence="9 10">
    <name type="scientific">Paramuricea clavata</name>
    <name type="common">Red gorgonian</name>
    <name type="synonym">Violescent sea-whip</name>
    <dbReference type="NCBI Taxonomy" id="317549"/>
    <lineage>
        <taxon>Eukaryota</taxon>
        <taxon>Metazoa</taxon>
        <taxon>Cnidaria</taxon>
        <taxon>Anthozoa</taxon>
        <taxon>Octocorallia</taxon>
        <taxon>Malacalcyonacea</taxon>
        <taxon>Plexauridae</taxon>
        <taxon>Paramuricea</taxon>
    </lineage>
</organism>
<name>A0A7D9J5Q1_PARCT</name>
<dbReference type="GO" id="GO:0046872">
    <property type="term" value="F:metal ion binding"/>
    <property type="evidence" value="ECO:0007669"/>
    <property type="project" value="UniProtKB-KW"/>
</dbReference>
<keyword evidence="5" id="KW-0862">Zinc</keyword>
<dbReference type="FunFam" id="3.40.390.10:FF:000076">
    <property type="entry name" value="membrane metallo-endopeptidase-like 1"/>
    <property type="match status" value="1"/>
</dbReference>
<dbReference type="InterPro" id="IPR042089">
    <property type="entry name" value="Peptidase_M13_dom_2"/>
</dbReference>
<dbReference type="PANTHER" id="PTHR11733">
    <property type="entry name" value="ZINC METALLOPROTEASE FAMILY M13 NEPRILYSIN-RELATED"/>
    <property type="match status" value="1"/>
</dbReference>
<evidence type="ECO:0000256" key="5">
    <source>
        <dbReference type="ARBA" id="ARBA00022833"/>
    </source>
</evidence>
<keyword evidence="8" id="KW-0325">Glycoprotein</keyword>
<keyword evidence="3" id="KW-0479">Metal-binding</keyword>
<evidence type="ECO:0000256" key="7">
    <source>
        <dbReference type="ARBA" id="ARBA00023157"/>
    </source>
</evidence>
<keyword evidence="2" id="KW-0645">Protease</keyword>
<dbReference type="Gene3D" id="1.10.1380.10">
    <property type="entry name" value="Neutral endopeptidase , domain2"/>
    <property type="match status" value="1"/>
</dbReference>
<gene>
    <name evidence="9" type="ORF">PACLA_8A057196</name>
</gene>
<reference evidence="9" key="1">
    <citation type="submission" date="2020-04" db="EMBL/GenBank/DDBJ databases">
        <authorList>
            <person name="Alioto T."/>
            <person name="Alioto T."/>
            <person name="Gomez Garrido J."/>
        </authorList>
    </citation>
    <scope>NUCLEOTIDE SEQUENCE</scope>
    <source>
        <strain evidence="9">A484AB</strain>
    </source>
</reference>
<sequence>MSNQRLSLDKRTYTVTFILSLVLLVCIVRVFTGSKKDTKYDDLITTGGAIRRSLSFTIPSQKTTVCKTQECKDIAKYVKRSMNTSVDPCSNFYKFTCGGWIKRNPIPKTSSSFSTFAKLNSRVEKALRKIIEDKTGKYDNEYTKKAKTFYKSCMDLKSIDHLGAKPLVDLIRDVGSSKLFDSKHWDEKNWDLRQTLLKVQKKYASAGGPLFSVHVGNDPRNNKRHILEVNLLKSTEIL</sequence>
<dbReference type="GO" id="GO:0005886">
    <property type="term" value="C:plasma membrane"/>
    <property type="evidence" value="ECO:0007669"/>
    <property type="project" value="TreeGrafter"/>
</dbReference>
<evidence type="ECO:0000256" key="4">
    <source>
        <dbReference type="ARBA" id="ARBA00022801"/>
    </source>
</evidence>
<keyword evidence="4" id="KW-0378">Hydrolase</keyword>
<evidence type="ECO:0000256" key="1">
    <source>
        <dbReference type="ARBA" id="ARBA00001947"/>
    </source>
</evidence>
<dbReference type="Pfam" id="PF05649">
    <property type="entry name" value="Peptidase_M13_N"/>
    <property type="match status" value="1"/>
</dbReference>
<dbReference type="GO" id="GO:0016485">
    <property type="term" value="P:protein processing"/>
    <property type="evidence" value="ECO:0007669"/>
    <property type="project" value="TreeGrafter"/>
</dbReference>
<comment type="caution">
    <text evidence="9">The sequence shown here is derived from an EMBL/GenBank/DDBJ whole genome shotgun (WGS) entry which is preliminary data.</text>
</comment>
<evidence type="ECO:0000256" key="3">
    <source>
        <dbReference type="ARBA" id="ARBA00022723"/>
    </source>
</evidence>
<dbReference type="AlphaFoldDB" id="A0A7D9J5Q1"/>
<dbReference type="GO" id="GO:0004222">
    <property type="term" value="F:metalloendopeptidase activity"/>
    <property type="evidence" value="ECO:0007669"/>
    <property type="project" value="InterPro"/>
</dbReference>
<keyword evidence="6" id="KW-0482">Metalloprotease</keyword>
<dbReference type="SUPFAM" id="SSF55486">
    <property type="entry name" value="Metalloproteases ('zincins'), catalytic domain"/>
    <property type="match status" value="1"/>
</dbReference>
<dbReference type="PROSITE" id="PS51885">
    <property type="entry name" value="NEPRILYSIN"/>
    <property type="match status" value="1"/>
</dbReference>
<protein>
    <submittedName>
        <fullName evidence="9">Endothelin-converting enzyme 1-like</fullName>
    </submittedName>
</protein>
<dbReference type="Proteomes" id="UP001152795">
    <property type="component" value="Unassembled WGS sequence"/>
</dbReference>
<keyword evidence="7" id="KW-1015">Disulfide bond</keyword>
<dbReference type="PANTHER" id="PTHR11733:SF240">
    <property type="entry name" value="GH14155P-RELATED"/>
    <property type="match status" value="1"/>
</dbReference>
<dbReference type="InterPro" id="IPR008753">
    <property type="entry name" value="Peptidase_M13_N"/>
</dbReference>
<keyword evidence="10" id="KW-1185">Reference proteome</keyword>
<evidence type="ECO:0000256" key="8">
    <source>
        <dbReference type="ARBA" id="ARBA00023180"/>
    </source>
</evidence>
<proteinExistence type="predicted"/>